<evidence type="ECO:0000256" key="1">
    <source>
        <dbReference type="SAM" id="Coils"/>
    </source>
</evidence>
<feature type="coiled-coil region" evidence="1">
    <location>
        <begin position="112"/>
        <end position="149"/>
    </location>
</feature>
<gene>
    <name evidence="2" type="ORF">N790_01570</name>
</gene>
<proteinExistence type="predicted"/>
<sequence length="153" mass="16630">MPTAILILGLASLALAAPLLRWILRGRRRDRSLARLLDLADEMERLLDRSQERMQALQAVVGRVPADIGAVAQASLDGALPVREAKRDLLQHRLWIKHHGQAARQSELDAACAALARARDRLAAELADLERAGAELAEATEASEQAALREPPG</sequence>
<dbReference type="Proteomes" id="UP000029392">
    <property type="component" value="Unassembled WGS sequence"/>
</dbReference>
<protein>
    <submittedName>
        <fullName evidence="2">Uncharacterized protein</fullName>
    </submittedName>
</protein>
<comment type="caution">
    <text evidence="2">The sequence shown here is derived from an EMBL/GenBank/DDBJ whole genome shotgun (WGS) entry which is preliminary data.</text>
</comment>
<name>A0A091B7G4_9GAMM</name>
<evidence type="ECO:0000313" key="2">
    <source>
        <dbReference type="EMBL" id="KFN47422.1"/>
    </source>
</evidence>
<dbReference type="AlphaFoldDB" id="A0A091B7G4"/>
<dbReference type="STRING" id="1384054.N790_01570"/>
<dbReference type="EMBL" id="AVCH01000161">
    <property type="protein sequence ID" value="KFN47422.1"/>
    <property type="molecule type" value="Genomic_DNA"/>
</dbReference>
<keyword evidence="3" id="KW-1185">Reference proteome</keyword>
<accession>A0A091B7G4</accession>
<dbReference type="eggNOG" id="ENOG5031JIU">
    <property type="taxonomic scope" value="Bacteria"/>
</dbReference>
<dbReference type="RefSeq" id="WP_043803261.1">
    <property type="nucleotide sequence ID" value="NZ_AVCH01000161.1"/>
</dbReference>
<evidence type="ECO:0000313" key="3">
    <source>
        <dbReference type="Proteomes" id="UP000029392"/>
    </source>
</evidence>
<reference evidence="2 3" key="1">
    <citation type="submission" date="2013-09" db="EMBL/GenBank/DDBJ databases">
        <title>Genome sequencing of Arenimonas malthae.</title>
        <authorList>
            <person name="Chen F."/>
            <person name="Wang G."/>
        </authorList>
    </citation>
    <scope>NUCLEOTIDE SEQUENCE [LARGE SCALE GENOMIC DNA]</scope>
    <source>
        <strain evidence="2 3">CC-JY-1</strain>
    </source>
</reference>
<organism evidence="2 3">
    <name type="scientific">Arenimonas malthae CC-JY-1</name>
    <dbReference type="NCBI Taxonomy" id="1384054"/>
    <lineage>
        <taxon>Bacteria</taxon>
        <taxon>Pseudomonadati</taxon>
        <taxon>Pseudomonadota</taxon>
        <taxon>Gammaproteobacteria</taxon>
        <taxon>Lysobacterales</taxon>
        <taxon>Lysobacteraceae</taxon>
        <taxon>Arenimonas</taxon>
    </lineage>
</organism>
<feature type="non-terminal residue" evidence="2">
    <location>
        <position position="153"/>
    </location>
</feature>
<feature type="coiled-coil region" evidence="1">
    <location>
        <begin position="33"/>
        <end position="60"/>
    </location>
</feature>
<keyword evidence="1" id="KW-0175">Coiled coil</keyword>